<comment type="caution">
    <text evidence="2">The sequence shown here is derived from an EMBL/GenBank/DDBJ whole genome shotgun (WGS) entry which is preliminary data.</text>
</comment>
<evidence type="ECO:0000313" key="2">
    <source>
        <dbReference type="EMBL" id="MBC2600991.1"/>
    </source>
</evidence>
<accession>A0A7X1AW04</accession>
<proteinExistence type="predicted"/>
<evidence type="ECO:0000313" key="5">
    <source>
        <dbReference type="Proteomes" id="UP000525652"/>
    </source>
</evidence>
<feature type="region of interest" description="Disordered" evidence="1">
    <location>
        <begin position="1"/>
        <end position="66"/>
    </location>
</feature>
<keyword evidence="5" id="KW-1185">Reference proteome</keyword>
<feature type="compositionally biased region" description="Basic and acidic residues" evidence="1">
    <location>
        <begin position="1"/>
        <end position="13"/>
    </location>
</feature>
<dbReference type="EMBL" id="JACHVA010000043">
    <property type="protein sequence ID" value="MBC2601000.1"/>
    <property type="molecule type" value="Genomic_DNA"/>
</dbReference>
<reference evidence="2 5" key="1">
    <citation type="submission" date="2020-07" db="EMBL/GenBank/DDBJ databases">
        <authorList>
            <person name="Feng X."/>
        </authorList>
    </citation>
    <scope>NUCLEOTIDE SEQUENCE [LARGE SCALE GENOMIC DNA]</scope>
    <source>
        <strain evidence="2 5">JCM14086</strain>
    </source>
</reference>
<feature type="compositionally biased region" description="Polar residues" evidence="1">
    <location>
        <begin position="55"/>
        <end position="66"/>
    </location>
</feature>
<sequence>MSDSKHNPGKPEKLVSAANGYSPRPQKPSHNFGYAPTAQAGQAPRPPASLPSAVSKPSPQAKGKSS</sequence>
<gene>
    <name evidence="2" type="ORF">H5P30_04270</name>
    <name evidence="3" type="ORF">H5P30_04275</name>
    <name evidence="4" type="ORF">H5P30_04315</name>
</gene>
<organism evidence="2 5">
    <name type="scientific">Puniceicoccus vermicola</name>
    <dbReference type="NCBI Taxonomy" id="388746"/>
    <lineage>
        <taxon>Bacteria</taxon>
        <taxon>Pseudomonadati</taxon>
        <taxon>Verrucomicrobiota</taxon>
        <taxon>Opitutia</taxon>
        <taxon>Puniceicoccales</taxon>
        <taxon>Puniceicoccaceae</taxon>
        <taxon>Puniceicoccus</taxon>
    </lineage>
</organism>
<dbReference type="AlphaFoldDB" id="A0A7X1AW04"/>
<evidence type="ECO:0000313" key="3">
    <source>
        <dbReference type="EMBL" id="MBC2600992.1"/>
    </source>
</evidence>
<dbReference type="RefSeq" id="WP_185691728.1">
    <property type="nucleotide sequence ID" value="NZ_JACHVA010000041.1"/>
</dbReference>
<protein>
    <submittedName>
        <fullName evidence="2">Uncharacterized protein</fullName>
    </submittedName>
</protein>
<evidence type="ECO:0000256" key="1">
    <source>
        <dbReference type="SAM" id="MobiDB-lite"/>
    </source>
</evidence>
<dbReference type="EMBL" id="JACHVA010000042">
    <property type="protein sequence ID" value="MBC2600992.1"/>
    <property type="molecule type" value="Genomic_DNA"/>
</dbReference>
<dbReference type="EMBL" id="JACHVA010000041">
    <property type="protein sequence ID" value="MBC2600991.1"/>
    <property type="molecule type" value="Genomic_DNA"/>
</dbReference>
<evidence type="ECO:0000313" key="4">
    <source>
        <dbReference type="EMBL" id="MBC2601000.1"/>
    </source>
</evidence>
<name>A0A7X1AW04_9BACT</name>
<dbReference type="Proteomes" id="UP000525652">
    <property type="component" value="Unassembled WGS sequence"/>
</dbReference>